<reference evidence="1" key="1">
    <citation type="submission" date="2023-04" db="EMBL/GenBank/DDBJ databases">
        <title>Candida boidinii NBRC 10035.</title>
        <authorList>
            <person name="Ichikawa N."/>
            <person name="Sato H."/>
            <person name="Tonouchi N."/>
        </authorList>
    </citation>
    <scope>NUCLEOTIDE SEQUENCE</scope>
    <source>
        <strain evidence="1">NBRC 10035</strain>
    </source>
</reference>
<dbReference type="Proteomes" id="UP001165120">
    <property type="component" value="Unassembled WGS sequence"/>
</dbReference>
<dbReference type="GO" id="GO:0006044">
    <property type="term" value="P:N-acetylglucosamine metabolic process"/>
    <property type="evidence" value="ECO:0007669"/>
    <property type="project" value="TreeGrafter"/>
</dbReference>
<evidence type="ECO:0000313" key="1">
    <source>
        <dbReference type="EMBL" id="GME77008.1"/>
    </source>
</evidence>
<dbReference type="PANTHER" id="PTHR35020">
    <property type="entry name" value="N-ACETYLGLUCOSAMINE-INDUCED PROTEIN 1"/>
    <property type="match status" value="1"/>
</dbReference>
<comment type="caution">
    <text evidence="1">The sequence shown here is derived from an EMBL/GenBank/DDBJ whole genome shotgun (WGS) entry which is preliminary data.</text>
</comment>
<proteinExistence type="predicted"/>
<protein>
    <submittedName>
        <fullName evidence="1">Unnamed protein product</fullName>
    </submittedName>
</protein>
<accession>A0A9W6T5P9</accession>
<dbReference type="AlphaFoldDB" id="A0A9W6T5P9"/>
<name>A0A9W6T5P9_CANBO</name>
<dbReference type="PANTHER" id="PTHR35020:SF2">
    <property type="entry name" value="N-ACETYLGLUCOSAMINE-INDUCED PROTEIN 1"/>
    <property type="match status" value="1"/>
</dbReference>
<organism evidence="1 2">
    <name type="scientific">Candida boidinii</name>
    <name type="common">Yeast</name>
    <dbReference type="NCBI Taxonomy" id="5477"/>
    <lineage>
        <taxon>Eukaryota</taxon>
        <taxon>Fungi</taxon>
        <taxon>Dikarya</taxon>
        <taxon>Ascomycota</taxon>
        <taxon>Saccharomycotina</taxon>
        <taxon>Pichiomycetes</taxon>
        <taxon>Pichiales</taxon>
        <taxon>Pichiaceae</taxon>
        <taxon>Ogataea</taxon>
        <taxon>Ogataea/Candida clade</taxon>
    </lineage>
</organism>
<sequence length="207" mass="24425">MSVDDKIITWEELEHIVHSGELEKLHRDHAGMKKYNDFKEKLRSANIDLTVNLLITQLKWISPKDYKLEGTKFTDIKEITPTDKRLFANSSDVTILRNDFPYHFEPNVKHLVVWVKNQILPDPESPLGDISNYDKSLIEKYINKTFVEYLNIDRKDILWYKNWAALQSVRTIPHIHIILRNVSEEKILKVLYTGGKEIDYDHIEPKL</sequence>
<evidence type="ECO:0000313" key="2">
    <source>
        <dbReference type="Proteomes" id="UP001165120"/>
    </source>
</evidence>
<dbReference type="GO" id="GO:0005737">
    <property type="term" value="C:cytoplasm"/>
    <property type="evidence" value="ECO:0007669"/>
    <property type="project" value="TreeGrafter"/>
</dbReference>
<dbReference type="InterPro" id="IPR022036">
    <property type="entry name" value="DUF3605"/>
</dbReference>
<dbReference type="EMBL" id="BSXN01002578">
    <property type="protein sequence ID" value="GME77008.1"/>
    <property type="molecule type" value="Genomic_DNA"/>
</dbReference>
<keyword evidence="2" id="KW-1185">Reference proteome</keyword>
<gene>
    <name evidence="1" type="ORF">Cboi02_000538900</name>
</gene>
<dbReference type="Pfam" id="PF12239">
    <property type="entry name" value="DUF3605"/>
    <property type="match status" value="1"/>
</dbReference>